<dbReference type="SMART" id="SM00460">
    <property type="entry name" value="TGc"/>
    <property type="match status" value="1"/>
</dbReference>
<dbReference type="Pfam" id="PF10708">
    <property type="entry name" value="DUF2510"/>
    <property type="match status" value="1"/>
</dbReference>
<dbReference type="RefSeq" id="WP_301121209.1">
    <property type="nucleotide sequence ID" value="NZ_JAUHPX010000008.1"/>
</dbReference>
<dbReference type="Gene3D" id="3.10.620.30">
    <property type="match status" value="1"/>
</dbReference>
<protein>
    <submittedName>
        <fullName evidence="3">Transglutaminase domain-containing protein</fullName>
    </submittedName>
</protein>
<keyword evidence="1" id="KW-1133">Transmembrane helix</keyword>
<evidence type="ECO:0000259" key="2">
    <source>
        <dbReference type="SMART" id="SM00460"/>
    </source>
</evidence>
<dbReference type="Pfam" id="PF01841">
    <property type="entry name" value="Transglut_core"/>
    <property type="match status" value="1"/>
</dbReference>
<dbReference type="InterPro" id="IPR018929">
    <property type="entry name" value="DUF2510"/>
</dbReference>
<proteinExistence type="predicted"/>
<evidence type="ECO:0000313" key="3">
    <source>
        <dbReference type="EMBL" id="MDN4488969.1"/>
    </source>
</evidence>
<feature type="transmembrane region" description="Helical" evidence="1">
    <location>
        <begin position="68"/>
        <end position="85"/>
    </location>
</feature>
<dbReference type="InterPro" id="IPR002931">
    <property type="entry name" value="Transglutaminase-like"/>
</dbReference>
<accession>A0AAW7M4J2</accession>
<organism evidence="3 4">
    <name type="scientific">Demequina lignilytica</name>
    <dbReference type="NCBI Taxonomy" id="3051663"/>
    <lineage>
        <taxon>Bacteria</taxon>
        <taxon>Bacillati</taxon>
        <taxon>Actinomycetota</taxon>
        <taxon>Actinomycetes</taxon>
        <taxon>Micrococcales</taxon>
        <taxon>Demequinaceae</taxon>
        <taxon>Demequina</taxon>
    </lineage>
</organism>
<keyword evidence="1" id="KW-0472">Membrane</keyword>
<feature type="domain" description="Transglutaminase-like" evidence="2">
    <location>
        <begin position="276"/>
        <end position="336"/>
    </location>
</feature>
<dbReference type="PANTHER" id="PTHR46333:SF2">
    <property type="entry name" value="CYTOKINESIS PROTEIN 3"/>
    <property type="match status" value="1"/>
</dbReference>
<dbReference type="GO" id="GO:0005737">
    <property type="term" value="C:cytoplasm"/>
    <property type="evidence" value="ECO:0007669"/>
    <property type="project" value="TreeGrafter"/>
</dbReference>
<dbReference type="Proteomes" id="UP001172737">
    <property type="component" value="Unassembled WGS sequence"/>
</dbReference>
<dbReference type="SUPFAM" id="SSF54001">
    <property type="entry name" value="Cysteine proteinases"/>
    <property type="match status" value="1"/>
</dbReference>
<name>A0AAW7M4J2_9MICO</name>
<evidence type="ECO:0000256" key="1">
    <source>
        <dbReference type="SAM" id="Phobius"/>
    </source>
</evidence>
<dbReference type="InterPro" id="IPR052557">
    <property type="entry name" value="CAP/Cytokinesis_protein"/>
</dbReference>
<dbReference type="AlphaFoldDB" id="A0AAW7M4J2"/>
<evidence type="ECO:0000313" key="4">
    <source>
        <dbReference type="Proteomes" id="UP001172737"/>
    </source>
</evidence>
<dbReference type="PANTHER" id="PTHR46333">
    <property type="entry name" value="CYTOKINESIS PROTEIN 3"/>
    <property type="match status" value="1"/>
</dbReference>
<dbReference type="EMBL" id="JAUHPX010000008">
    <property type="protein sequence ID" value="MDN4488969.1"/>
    <property type="molecule type" value="Genomic_DNA"/>
</dbReference>
<sequence length="379" mass="40050">MSDPSQVGLERWWDGQRWTTRTRDAVTLIEGPPPAWRAPAAPYRAAQRSAWRLQVTEQERASFSLGRVAGTVTAIVVIAALVLVFDTPFSRALHAYGFLPDDALSVVAAADSAGAVPAARPVPAVVEHPVTGSTELVRYLEAAMIAREESIDISSWTAGAEGVAAVEDAMLEALTQNPYVFVQGWQTLTLNGRAVSLEPEYVYDAEETRARQDATAAAVDEALTVLDLGALGPADQVTAIHDYVAQAATYDYEAADLINAGERNLQVAQSQEAYGILVAGSAVCNGYAQAFKAIADAAGLEAVTVTGQAWSGPTSGGHAWNRVLIDGHWLVVDATWDDGGDLAPVPDDYLMVEPGDPALITRDADSDWAVDGSIAGFGG</sequence>
<keyword evidence="1" id="KW-0812">Transmembrane</keyword>
<reference evidence="3" key="1">
    <citation type="submission" date="2023-06" db="EMBL/GenBank/DDBJ databases">
        <title>Sysu t00039.</title>
        <authorList>
            <person name="Gao L."/>
            <person name="Fang B.-Z."/>
            <person name="Li W.-J."/>
        </authorList>
    </citation>
    <scope>NUCLEOTIDE SEQUENCE</scope>
    <source>
        <strain evidence="3">SYSU T00039</strain>
    </source>
</reference>
<comment type="caution">
    <text evidence="3">The sequence shown here is derived from an EMBL/GenBank/DDBJ whole genome shotgun (WGS) entry which is preliminary data.</text>
</comment>
<gene>
    <name evidence="3" type="ORF">QQX10_12410</name>
</gene>
<keyword evidence="4" id="KW-1185">Reference proteome</keyword>
<dbReference type="InterPro" id="IPR038765">
    <property type="entry name" value="Papain-like_cys_pep_sf"/>
</dbReference>